<reference evidence="3 4" key="1">
    <citation type="journal article" date="2019" name="Syst. Appl. Microbiol.">
        <title>Polyphasic characterization of two novel Lactobacillus spp. isolated from blown salami packages: Description of Lactobacillus halodurans sp. nov. and Lactobacillus salsicarnum sp. nov.</title>
        <authorList>
            <person name="Schuster J.A."/>
            <person name="Klingl A."/>
            <person name="Vogel R.F."/>
            <person name="Ehrmann M.A."/>
        </authorList>
    </citation>
    <scope>NUCLEOTIDE SEQUENCE [LARGE SCALE GENOMIC DNA]</scope>
    <source>
        <strain evidence="3 4">TMW 1.2118</strain>
    </source>
</reference>
<dbReference type="PANTHER" id="PTHR34473:SF2">
    <property type="entry name" value="UPF0699 TRANSMEMBRANE PROTEIN YDBT"/>
    <property type="match status" value="1"/>
</dbReference>
<dbReference type="PANTHER" id="PTHR34473">
    <property type="entry name" value="UPF0699 TRANSMEMBRANE PROTEIN YDBS"/>
    <property type="match status" value="1"/>
</dbReference>
<keyword evidence="1" id="KW-0472">Membrane</keyword>
<feature type="transmembrane region" description="Helical" evidence="1">
    <location>
        <begin position="12"/>
        <end position="37"/>
    </location>
</feature>
<dbReference type="InterPro" id="IPR014529">
    <property type="entry name" value="UCP026631"/>
</dbReference>
<feature type="domain" description="YdbS-like PH" evidence="2">
    <location>
        <begin position="247"/>
        <end position="306"/>
    </location>
</feature>
<feature type="transmembrane region" description="Helical" evidence="1">
    <location>
        <begin position="43"/>
        <end position="65"/>
    </location>
</feature>
<evidence type="ECO:0000256" key="1">
    <source>
        <dbReference type="SAM" id="Phobius"/>
    </source>
</evidence>
<dbReference type="PIRSF" id="PIRSF026631">
    <property type="entry name" value="UCP026631"/>
    <property type="match status" value="1"/>
</dbReference>
<keyword evidence="1" id="KW-1133">Transmembrane helix</keyword>
<comment type="caution">
    <text evidence="3">The sequence shown here is derived from an EMBL/GenBank/DDBJ whole genome shotgun (WGS) entry which is preliminary data.</text>
</comment>
<evidence type="ECO:0000313" key="3">
    <source>
        <dbReference type="EMBL" id="MQS53274.1"/>
    </source>
</evidence>
<dbReference type="RefSeq" id="WP_153383766.1">
    <property type="nucleotide sequence ID" value="NZ_VDFM01000014.1"/>
</dbReference>
<gene>
    <name evidence="3" type="ORF">FHL02_09605</name>
</gene>
<feature type="transmembrane region" description="Helical" evidence="1">
    <location>
        <begin position="179"/>
        <end position="198"/>
    </location>
</feature>
<accession>A0A5P0ZJM6</accession>
<feature type="transmembrane region" description="Helical" evidence="1">
    <location>
        <begin position="218"/>
        <end position="244"/>
    </location>
</feature>
<sequence>MTSKPKHLHFAALLFFLYDMIKNALIPFVAGVFGAMAGGAKKYIFWVILAGVLLILGATLLKYIYYTYQLLDNEIVVKYGWIVKKVNHVPYDRIQNVTTNQWFFLKPFGLEELEIETAGRSDGPEVKLRAVPDSLKQEINDLRKSRPVEVEETVSDIKEVEPSSNANTYMISWHDLLKFSFTSPAFLTGFLVVLGLYGKVSNSINKSVYDGVAKQASHLGVLLIVALIVVVLILFYLGATLVLIAQYYHFKLTEENGQFVMERGFFQKKVTTITMDRVQAVMVKQTWLRGFLHIVTVQLVIVSNSKKDDSEKDIIVMPVIVEGQVNDFIRQFFPKVPVDMVESNTPVKRTMYYDLRNATYFALVTAAIIISAFHSIVWLAVVLLILELVFWYPPAFLRAKRDHVQVLNDDFLMIRVNKILTKQTYFVPRECIQVIEKQQSIWLEKKHFAHLTINCRSGNSKREIKVRYQREEEVLNAFDWYKGLVPTPK</sequence>
<dbReference type="InterPro" id="IPR005182">
    <property type="entry name" value="YdbS-like_PH"/>
</dbReference>
<keyword evidence="1" id="KW-0812">Transmembrane</keyword>
<dbReference type="Pfam" id="PF03703">
    <property type="entry name" value="bPH_2"/>
    <property type="match status" value="2"/>
</dbReference>
<proteinExistence type="predicted"/>
<evidence type="ECO:0000313" key="4">
    <source>
        <dbReference type="Proteomes" id="UP000380386"/>
    </source>
</evidence>
<feature type="domain" description="YdbS-like PH" evidence="2">
    <location>
        <begin position="66"/>
        <end position="133"/>
    </location>
</feature>
<organism evidence="3 4">
    <name type="scientific">Companilactobacillus mishanensis</name>
    <dbReference type="NCBI Taxonomy" id="2486008"/>
    <lineage>
        <taxon>Bacteria</taxon>
        <taxon>Bacillati</taxon>
        <taxon>Bacillota</taxon>
        <taxon>Bacilli</taxon>
        <taxon>Lactobacillales</taxon>
        <taxon>Lactobacillaceae</taxon>
        <taxon>Companilactobacillus</taxon>
    </lineage>
</organism>
<name>A0A5P0ZJM6_9LACO</name>
<dbReference type="Proteomes" id="UP000380386">
    <property type="component" value="Unassembled WGS sequence"/>
</dbReference>
<dbReference type="EMBL" id="VDFM01000014">
    <property type="protein sequence ID" value="MQS53274.1"/>
    <property type="molecule type" value="Genomic_DNA"/>
</dbReference>
<feature type="transmembrane region" description="Helical" evidence="1">
    <location>
        <begin position="358"/>
        <end position="391"/>
    </location>
</feature>
<protein>
    <recommendedName>
        <fullName evidence="2">YdbS-like PH domain-containing protein</fullName>
    </recommendedName>
</protein>
<evidence type="ECO:0000259" key="2">
    <source>
        <dbReference type="Pfam" id="PF03703"/>
    </source>
</evidence>
<dbReference type="OrthoDB" id="2195155at2"/>
<dbReference type="AlphaFoldDB" id="A0A5P0ZJM6"/>